<dbReference type="AlphaFoldDB" id="A0A0B2UM30"/>
<organism evidence="1 2">
    <name type="scientific">Ordospora colligata OC4</name>
    <dbReference type="NCBI Taxonomy" id="1354746"/>
    <lineage>
        <taxon>Eukaryota</taxon>
        <taxon>Fungi</taxon>
        <taxon>Fungi incertae sedis</taxon>
        <taxon>Microsporidia</taxon>
        <taxon>Ordosporidae</taxon>
        <taxon>Ordospora</taxon>
    </lineage>
</organism>
<name>A0A0B2UM30_9MICR</name>
<dbReference type="GeneID" id="26261309"/>
<sequence>MNDKCHILPVFIPEQGDAKMVDYCDMSSEKIIIRGIECVRKQMENNICLHLDGVDIRGEIFYWSSARKCNESTFEKGLSLVSKGLGFSEDEEKK</sequence>
<dbReference type="Proteomes" id="UP000031056">
    <property type="component" value="Unassembled WGS sequence"/>
</dbReference>
<dbReference type="HOGENOM" id="CLU_176429_0_0_1"/>
<evidence type="ECO:0000313" key="1">
    <source>
        <dbReference type="EMBL" id="KHN70040.1"/>
    </source>
</evidence>
<proteinExistence type="predicted"/>
<comment type="caution">
    <text evidence="1">The sequence shown here is derived from an EMBL/GenBank/DDBJ whole genome shotgun (WGS) entry which is preliminary data.</text>
</comment>
<dbReference type="RefSeq" id="XP_014564082.1">
    <property type="nucleotide sequence ID" value="XM_014708596.1"/>
</dbReference>
<gene>
    <name evidence="1" type="ORF">M896_030250</name>
</gene>
<reference evidence="1 2" key="1">
    <citation type="journal article" date="2014" name="MBio">
        <title>The Ordospora colligata genome; evolution of extreme reduction in microsporidia and host-to-parasite horizontal gene transfer.</title>
        <authorList>
            <person name="Pombert J.-F."/>
            <person name="Haag K.L."/>
            <person name="Beidas S."/>
            <person name="Ebert D."/>
            <person name="Keeling P.J."/>
        </authorList>
    </citation>
    <scope>NUCLEOTIDE SEQUENCE [LARGE SCALE GENOMIC DNA]</scope>
    <source>
        <strain evidence="1 2">OC4</strain>
    </source>
</reference>
<accession>A0A0B2UM30</accession>
<dbReference type="EMBL" id="JOKQ01000003">
    <property type="protein sequence ID" value="KHN70040.1"/>
    <property type="molecule type" value="Genomic_DNA"/>
</dbReference>
<keyword evidence="2" id="KW-1185">Reference proteome</keyword>
<protein>
    <submittedName>
        <fullName evidence="1">Uncharacterized protein</fullName>
    </submittedName>
</protein>
<evidence type="ECO:0000313" key="2">
    <source>
        <dbReference type="Proteomes" id="UP000031056"/>
    </source>
</evidence>
<dbReference type="InParanoid" id="A0A0B2UM30"/>
<dbReference type="VEuPathDB" id="MicrosporidiaDB:M896_030250"/>